<dbReference type="InterPro" id="IPR036541">
    <property type="entry name" value="PLipase_A1_sf"/>
</dbReference>
<keyword evidence="13" id="KW-0378">Hydrolase</keyword>
<sequence>MKLVLLLLFLLLSLQAETKGFKKEVYGAVNSDIEQNNDELFSTLSWIEDTQTKKTIFQHSHSVFNIKSHHENYLLPLSARINGNYDDSTKIRDTYNMEVEFQVSVKYSFFPNLLGLGELYSVAYTQHSFWQYYVGDAFFRTSDYNPEFFVTLPLKTEYAKAIRLAYAHKSNGLGVPHERAWNYVTLSTYFQYRSIFAELALWTRVSDNYDYNPALVDTMGRGHLKFLFPYKKHLLTTLFRDNFKDRGAIDIRYSYPLFGESLFLYVKGFMGYGESMSSYAGNSDYAGQTPQEDDYVEKIAIGFSLSR</sequence>
<dbReference type="EMBL" id="CP046072">
    <property type="protein sequence ID" value="QSZ40588.1"/>
    <property type="molecule type" value="Genomic_DNA"/>
</dbReference>
<dbReference type="RefSeq" id="WP_207561866.1">
    <property type="nucleotide sequence ID" value="NZ_CP046072.1"/>
</dbReference>
<evidence type="ECO:0000256" key="4">
    <source>
        <dbReference type="ARBA" id="ARBA00004571"/>
    </source>
</evidence>
<keyword evidence="23" id="KW-1185">Reference proteome</keyword>
<feature type="chain" id="PRO_5039907172" description="Phosphatidylcholine 1-acylhydrolase" evidence="21">
    <location>
        <begin position="19"/>
        <end position="307"/>
    </location>
</feature>
<comment type="catalytic activity">
    <reaction evidence="2">
        <text>a 1,2-diacyl-sn-glycero-3-phosphocholine + H2O = a 1-acyl-sn-glycero-3-phosphocholine + a fatty acid + H(+)</text>
        <dbReference type="Rhea" id="RHEA:15801"/>
        <dbReference type="ChEBI" id="CHEBI:15377"/>
        <dbReference type="ChEBI" id="CHEBI:15378"/>
        <dbReference type="ChEBI" id="CHEBI:28868"/>
        <dbReference type="ChEBI" id="CHEBI:57643"/>
        <dbReference type="ChEBI" id="CHEBI:58168"/>
        <dbReference type="EC" id="3.1.1.4"/>
    </reaction>
</comment>
<dbReference type="GO" id="GO:0008970">
    <property type="term" value="F:phospholipase A1 activity"/>
    <property type="evidence" value="ECO:0007669"/>
    <property type="project" value="UniProtKB-EC"/>
</dbReference>
<dbReference type="GO" id="GO:0004623">
    <property type="term" value="F:phospholipase A2 activity"/>
    <property type="evidence" value="ECO:0007669"/>
    <property type="project" value="UniProtKB-EC"/>
</dbReference>
<dbReference type="Pfam" id="PF02253">
    <property type="entry name" value="PLA1"/>
    <property type="match status" value="1"/>
</dbReference>
<feature type="signal peptide" evidence="21">
    <location>
        <begin position="1"/>
        <end position="18"/>
    </location>
</feature>
<comment type="catalytic activity">
    <reaction evidence="1">
        <text>a 1,2-diacyl-sn-glycero-3-phosphocholine + H2O = a 2-acyl-sn-glycero-3-phosphocholine + a fatty acid + H(+)</text>
        <dbReference type="Rhea" id="RHEA:18689"/>
        <dbReference type="ChEBI" id="CHEBI:15377"/>
        <dbReference type="ChEBI" id="CHEBI:15378"/>
        <dbReference type="ChEBI" id="CHEBI:28868"/>
        <dbReference type="ChEBI" id="CHEBI:57643"/>
        <dbReference type="ChEBI" id="CHEBI:57875"/>
        <dbReference type="EC" id="3.1.1.32"/>
    </reaction>
</comment>
<evidence type="ECO:0000256" key="16">
    <source>
        <dbReference type="ARBA" id="ARBA00023098"/>
    </source>
</evidence>
<evidence type="ECO:0000256" key="9">
    <source>
        <dbReference type="ARBA" id="ARBA00022452"/>
    </source>
</evidence>
<evidence type="ECO:0000256" key="11">
    <source>
        <dbReference type="ARBA" id="ARBA00022723"/>
    </source>
</evidence>
<feature type="active site" description="Proton acceptor" evidence="20">
    <location>
        <position position="168"/>
    </location>
</feature>
<accession>A0A975AXY4</accession>
<dbReference type="PANTHER" id="PTHR40457">
    <property type="entry name" value="PHOSPHOLIPASE A1"/>
    <property type="match status" value="1"/>
</dbReference>
<evidence type="ECO:0000256" key="17">
    <source>
        <dbReference type="ARBA" id="ARBA00023136"/>
    </source>
</evidence>
<evidence type="ECO:0000256" key="13">
    <source>
        <dbReference type="ARBA" id="ARBA00022801"/>
    </source>
</evidence>
<feature type="active site" description="Nucleophile" evidence="20">
    <location>
        <position position="170"/>
    </location>
</feature>
<keyword evidence="14" id="KW-0106">Calcium</keyword>
<organism evidence="22 23">
    <name type="scientific">Sulfurimonas aquatica</name>
    <dbReference type="NCBI Taxonomy" id="2672570"/>
    <lineage>
        <taxon>Bacteria</taxon>
        <taxon>Pseudomonadati</taxon>
        <taxon>Campylobacterota</taxon>
        <taxon>Epsilonproteobacteria</taxon>
        <taxon>Campylobacterales</taxon>
        <taxon>Sulfurimonadaceae</taxon>
        <taxon>Sulfurimonas</taxon>
    </lineage>
</organism>
<dbReference type="EC" id="3.1.1.32" evidence="7"/>
<reference evidence="22" key="2">
    <citation type="submission" date="2021-04" db="EMBL/GenBank/DDBJ databases">
        <title>Isolation and characterization of a novel species of the genus Sulfurimonas.</title>
        <authorList>
            <person name="Fukui M."/>
        </authorList>
    </citation>
    <scope>NUCLEOTIDE SEQUENCE</scope>
    <source>
        <strain evidence="22">H1576</strain>
    </source>
</reference>
<evidence type="ECO:0000256" key="1">
    <source>
        <dbReference type="ARBA" id="ARBA00000111"/>
    </source>
</evidence>
<evidence type="ECO:0000256" key="14">
    <source>
        <dbReference type="ARBA" id="ARBA00022837"/>
    </source>
</evidence>
<keyword evidence="16" id="KW-0443">Lipid metabolism</keyword>
<dbReference type="Proteomes" id="UP000671852">
    <property type="component" value="Chromosome"/>
</dbReference>
<evidence type="ECO:0000256" key="19">
    <source>
        <dbReference type="ARBA" id="ARBA00032375"/>
    </source>
</evidence>
<dbReference type="SUPFAM" id="SSF56931">
    <property type="entry name" value="Outer membrane phospholipase A (OMPLA)"/>
    <property type="match status" value="1"/>
</dbReference>
<evidence type="ECO:0000256" key="15">
    <source>
        <dbReference type="ARBA" id="ARBA00022963"/>
    </source>
</evidence>
<evidence type="ECO:0000256" key="5">
    <source>
        <dbReference type="ARBA" id="ARBA00010525"/>
    </source>
</evidence>
<evidence type="ECO:0000256" key="18">
    <source>
        <dbReference type="ARBA" id="ARBA00023237"/>
    </source>
</evidence>
<comment type="subcellular location">
    <subcellularLocation>
        <location evidence="4">Cell outer membrane</location>
        <topology evidence="4">Multi-pass membrane protein</topology>
    </subcellularLocation>
</comment>
<dbReference type="Gene3D" id="2.40.230.10">
    <property type="entry name" value="Phospholipase A1"/>
    <property type="match status" value="1"/>
</dbReference>
<dbReference type="GO" id="GO:0046872">
    <property type="term" value="F:metal ion binding"/>
    <property type="evidence" value="ECO:0007669"/>
    <property type="project" value="UniProtKB-KW"/>
</dbReference>
<dbReference type="PRINTS" id="PR01486">
    <property type="entry name" value="PHPHLIPASEA1"/>
</dbReference>
<keyword evidence="12 21" id="KW-0732">Signal</keyword>
<evidence type="ECO:0000313" key="23">
    <source>
        <dbReference type="Proteomes" id="UP000671852"/>
    </source>
</evidence>
<comment type="cofactor">
    <cofactor evidence="3">
        <name>Ca(2+)</name>
        <dbReference type="ChEBI" id="CHEBI:29108"/>
    </cofactor>
</comment>
<comment type="similarity">
    <text evidence="5">Belongs to the phospholipase A1 family.</text>
</comment>
<evidence type="ECO:0000313" key="22">
    <source>
        <dbReference type="EMBL" id="QSZ40588.1"/>
    </source>
</evidence>
<dbReference type="KEGG" id="saqt:GJV85_00125"/>
<dbReference type="EC" id="3.1.1.4" evidence="8"/>
<dbReference type="PANTHER" id="PTHR40457:SF1">
    <property type="entry name" value="PHOSPHOLIPASE A1"/>
    <property type="match status" value="1"/>
</dbReference>
<evidence type="ECO:0000256" key="20">
    <source>
        <dbReference type="PIRSR" id="PIRSR603187-1"/>
    </source>
</evidence>
<keyword evidence="15" id="KW-0442">Lipid degradation</keyword>
<dbReference type="GO" id="GO:0009279">
    <property type="term" value="C:cell outer membrane"/>
    <property type="evidence" value="ECO:0007669"/>
    <property type="project" value="UniProtKB-SubCell"/>
</dbReference>
<evidence type="ECO:0000256" key="3">
    <source>
        <dbReference type="ARBA" id="ARBA00001913"/>
    </source>
</evidence>
<evidence type="ECO:0000256" key="8">
    <source>
        <dbReference type="ARBA" id="ARBA00013278"/>
    </source>
</evidence>
<evidence type="ECO:0000256" key="6">
    <source>
        <dbReference type="ARBA" id="ARBA00011702"/>
    </source>
</evidence>
<evidence type="ECO:0000256" key="10">
    <source>
        <dbReference type="ARBA" id="ARBA00022692"/>
    </source>
</evidence>
<gene>
    <name evidence="22" type="ORF">GJV85_00125</name>
</gene>
<keyword evidence="17" id="KW-0472">Membrane</keyword>
<reference evidence="22" key="1">
    <citation type="submission" date="2019-11" db="EMBL/GenBank/DDBJ databases">
        <authorList>
            <person name="Kojima H."/>
        </authorList>
    </citation>
    <scope>NUCLEOTIDE SEQUENCE</scope>
    <source>
        <strain evidence="22">H1576</strain>
    </source>
</reference>
<proteinExistence type="inferred from homology"/>
<protein>
    <recommendedName>
        <fullName evidence="19">Phosphatidylcholine 1-acylhydrolase</fullName>
        <ecNumber evidence="7">3.1.1.32</ecNumber>
        <ecNumber evidence="8">3.1.1.4</ecNumber>
    </recommendedName>
</protein>
<dbReference type="AlphaFoldDB" id="A0A975AXY4"/>
<keyword evidence="9" id="KW-1134">Transmembrane beta strand</keyword>
<dbReference type="InterPro" id="IPR003187">
    <property type="entry name" value="PLipase_A1"/>
</dbReference>
<evidence type="ECO:0000256" key="7">
    <source>
        <dbReference type="ARBA" id="ARBA00013179"/>
    </source>
</evidence>
<dbReference type="GO" id="GO:0016042">
    <property type="term" value="P:lipid catabolic process"/>
    <property type="evidence" value="ECO:0007669"/>
    <property type="project" value="UniProtKB-KW"/>
</dbReference>
<evidence type="ECO:0000256" key="2">
    <source>
        <dbReference type="ARBA" id="ARBA00001604"/>
    </source>
</evidence>
<comment type="subunit">
    <text evidence="6">Homodimer; dimerization is reversible, and the dimeric form is the active one.</text>
</comment>
<keyword evidence="18" id="KW-0998">Cell outer membrane</keyword>
<keyword evidence="11" id="KW-0479">Metal-binding</keyword>
<keyword evidence="10" id="KW-0812">Transmembrane</keyword>
<evidence type="ECO:0000256" key="12">
    <source>
        <dbReference type="ARBA" id="ARBA00022729"/>
    </source>
</evidence>
<name>A0A975AXY4_9BACT</name>
<evidence type="ECO:0000256" key="21">
    <source>
        <dbReference type="SAM" id="SignalP"/>
    </source>
</evidence>